<accession>A0ABR2YKL4</accession>
<dbReference type="Gene3D" id="3.40.50.720">
    <property type="entry name" value="NAD(P)-binding Rossmann-like Domain"/>
    <property type="match status" value="1"/>
</dbReference>
<proteinExistence type="inferred from homology"/>
<keyword evidence="1" id="KW-0521">NADP</keyword>
<name>A0ABR2YKL4_9CHLO</name>
<feature type="domain" description="Thioester reductase (TE)" evidence="2">
    <location>
        <begin position="14"/>
        <end position="300"/>
    </location>
</feature>
<dbReference type="InterPro" id="IPR036291">
    <property type="entry name" value="NAD(P)-bd_dom_sf"/>
</dbReference>
<evidence type="ECO:0000259" key="2">
    <source>
        <dbReference type="Pfam" id="PF07993"/>
    </source>
</evidence>
<keyword evidence="1" id="KW-0560">Oxidoreductase</keyword>
<organism evidence="3 4">
    <name type="scientific">Coccomyxa subellipsoidea</name>
    <dbReference type="NCBI Taxonomy" id="248742"/>
    <lineage>
        <taxon>Eukaryota</taxon>
        <taxon>Viridiplantae</taxon>
        <taxon>Chlorophyta</taxon>
        <taxon>core chlorophytes</taxon>
        <taxon>Trebouxiophyceae</taxon>
        <taxon>Trebouxiophyceae incertae sedis</taxon>
        <taxon>Coccomyxaceae</taxon>
        <taxon>Coccomyxa</taxon>
    </lineage>
</organism>
<comment type="similarity">
    <text evidence="1">Belongs to the fatty acyl-CoA reductase family.</text>
</comment>
<evidence type="ECO:0000256" key="1">
    <source>
        <dbReference type="RuleBase" id="RU363097"/>
    </source>
</evidence>
<comment type="caution">
    <text evidence="3">The sequence shown here is derived from an EMBL/GenBank/DDBJ whole genome shotgun (WGS) entry which is preliminary data.</text>
</comment>
<dbReference type="PANTHER" id="PTHR11011:SF45">
    <property type="entry name" value="FATTY ACYL-COA REDUCTASE CG8306-RELATED"/>
    <property type="match status" value="1"/>
</dbReference>
<dbReference type="SUPFAM" id="SSF51735">
    <property type="entry name" value="NAD(P)-binding Rossmann-fold domains"/>
    <property type="match status" value="1"/>
</dbReference>
<keyword evidence="1" id="KW-0443">Lipid metabolism</keyword>
<dbReference type="InterPro" id="IPR026055">
    <property type="entry name" value="FAR"/>
</dbReference>
<comment type="catalytic activity">
    <reaction evidence="1">
        <text>a long-chain fatty acyl-CoA + 2 NADPH + 2 H(+) = a long-chain primary fatty alcohol + 2 NADP(+) + CoA</text>
        <dbReference type="Rhea" id="RHEA:52716"/>
        <dbReference type="ChEBI" id="CHEBI:15378"/>
        <dbReference type="ChEBI" id="CHEBI:57287"/>
        <dbReference type="ChEBI" id="CHEBI:57783"/>
        <dbReference type="ChEBI" id="CHEBI:58349"/>
        <dbReference type="ChEBI" id="CHEBI:77396"/>
        <dbReference type="ChEBI" id="CHEBI:83139"/>
        <dbReference type="EC" id="1.2.1.84"/>
    </reaction>
</comment>
<gene>
    <name evidence="3" type="ORF">WJX75_001391</name>
</gene>
<reference evidence="3 4" key="1">
    <citation type="journal article" date="2024" name="Nat. Commun.">
        <title>Phylogenomics reveals the evolutionary origins of lichenization in chlorophyte algae.</title>
        <authorList>
            <person name="Puginier C."/>
            <person name="Libourel C."/>
            <person name="Otte J."/>
            <person name="Skaloud P."/>
            <person name="Haon M."/>
            <person name="Grisel S."/>
            <person name="Petersen M."/>
            <person name="Berrin J.G."/>
            <person name="Delaux P.M."/>
            <person name="Dal Grande F."/>
            <person name="Keller J."/>
        </authorList>
    </citation>
    <scope>NUCLEOTIDE SEQUENCE [LARGE SCALE GENOMIC DNA]</scope>
    <source>
        <strain evidence="3 4">SAG 216-7</strain>
    </source>
</reference>
<dbReference type="PANTHER" id="PTHR11011">
    <property type="entry name" value="MALE STERILITY PROTEIN 2-RELATED"/>
    <property type="match status" value="1"/>
</dbReference>
<protein>
    <recommendedName>
        <fullName evidence="1">Fatty acyl-CoA reductase</fullName>
        <ecNumber evidence="1">1.2.1.84</ecNumber>
    </recommendedName>
</protein>
<evidence type="ECO:0000313" key="4">
    <source>
        <dbReference type="Proteomes" id="UP001491310"/>
    </source>
</evidence>
<dbReference type="Pfam" id="PF07993">
    <property type="entry name" value="NAD_binding_4"/>
    <property type="match status" value="1"/>
</dbReference>
<keyword evidence="4" id="KW-1185">Reference proteome</keyword>
<dbReference type="EC" id="1.2.1.84" evidence="1"/>
<comment type="function">
    <text evidence="1">Catalyzes the reduction of fatty acyl-CoA to fatty alcohols.</text>
</comment>
<keyword evidence="1" id="KW-0444">Lipid biosynthesis</keyword>
<dbReference type="EMBL" id="JALJOT010000009">
    <property type="protein sequence ID" value="KAK9907319.1"/>
    <property type="molecule type" value="Genomic_DNA"/>
</dbReference>
<evidence type="ECO:0000313" key="3">
    <source>
        <dbReference type="EMBL" id="KAK9907319.1"/>
    </source>
</evidence>
<dbReference type="InterPro" id="IPR013120">
    <property type="entry name" value="FAR_NAD-bd"/>
</dbReference>
<dbReference type="CDD" id="cd05236">
    <property type="entry name" value="FAR-N_SDR_e"/>
    <property type="match status" value="1"/>
</dbReference>
<dbReference type="Proteomes" id="UP001491310">
    <property type="component" value="Unassembled WGS sequence"/>
</dbReference>
<sequence length="467" mass="51484">MSLRSAFSEATVFLTGALGFVGSITLEQLLRTCPDVRKVILLVRSKTGQSGEQRLEHLLHGRPLFRGMWVNGRVPDAVRAKLEVVEGDLSAPDCGLTQRQLGRLCAEVDWIIHSAASISFFEHVHTLLEQNYLATKKIAELAEGMPLLRGFVHVSTAYVNAHQPKGSHIEEDIYPLRHSSGQTLLHDSLAAELAGLPHAKAERKAQAVLREVGLPNCYTLTKHMAECLLADAHTAGRMRVAIVRPSVIGCLACSPLPGYFGNAAGVTSATLAFASGMARFVCHDPRNVFDIIPCDVVASVVLLSAAALHLRPSEARALILHATSSTTNTVKYCDLFESTRLRLRQGLRLRAIAVGLRVAGRPALADRLLSGWKVWKLYNTSSMDFHLFFCCHNVEQLEGRLEESERSLLKPLWQAPGDEWEKYMLVYMAAIREKFYPAPKQAACKMTQAARPYQQLQQEDAVMGQAA</sequence>